<dbReference type="Proteomes" id="UP001221898">
    <property type="component" value="Unassembled WGS sequence"/>
</dbReference>
<comment type="caution">
    <text evidence="2">The sequence shown here is derived from an EMBL/GenBank/DDBJ whole genome shotgun (WGS) entry which is preliminary data.</text>
</comment>
<feature type="region of interest" description="Disordered" evidence="1">
    <location>
        <begin position="1"/>
        <end position="21"/>
    </location>
</feature>
<sequence>MFRLEEEGKSQLNREGPEGMPAARRIRELLEEQHFPQEAGQHGGDRTEQRSLPLNIPQQADGMSSLMNQLKEAKLKIPLKA</sequence>
<organism evidence="2 3">
    <name type="scientific">Aldrovandia affinis</name>
    <dbReference type="NCBI Taxonomy" id="143900"/>
    <lineage>
        <taxon>Eukaryota</taxon>
        <taxon>Metazoa</taxon>
        <taxon>Chordata</taxon>
        <taxon>Craniata</taxon>
        <taxon>Vertebrata</taxon>
        <taxon>Euteleostomi</taxon>
        <taxon>Actinopterygii</taxon>
        <taxon>Neopterygii</taxon>
        <taxon>Teleostei</taxon>
        <taxon>Notacanthiformes</taxon>
        <taxon>Halosauridae</taxon>
        <taxon>Aldrovandia</taxon>
    </lineage>
</organism>
<dbReference type="EMBL" id="JAINUG010000117">
    <property type="protein sequence ID" value="KAJ8395373.1"/>
    <property type="molecule type" value="Genomic_DNA"/>
</dbReference>
<reference evidence="2" key="1">
    <citation type="journal article" date="2023" name="Science">
        <title>Genome structures resolve the early diversification of teleost fishes.</title>
        <authorList>
            <person name="Parey E."/>
            <person name="Louis A."/>
            <person name="Montfort J."/>
            <person name="Bouchez O."/>
            <person name="Roques C."/>
            <person name="Iampietro C."/>
            <person name="Lluch J."/>
            <person name="Castinel A."/>
            <person name="Donnadieu C."/>
            <person name="Desvignes T."/>
            <person name="Floi Bucao C."/>
            <person name="Jouanno E."/>
            <person name="Wen M."/>
            <person name="Mejri S."/>
            <person name="Dirks R."/>
            <person name="Jansen H."/>
            <person name="Henkel C."/>
            <person name="Chen W.J."/>
            <person name="Zahm M."/>
            <person name="Cabau C."/>
            <person name="Klopp C."/>
            <person name="Thompson A.W."/>
            <person name="Robinson-Rechavi M."/>
            <person name="Braasch I."/>
            <person name="Lecointre G."/>
            <person name="Bobe J."/>
            <person name="Postlethwait J.H."/>
            <person name="Berthelot C."/>
            <person name="Roest Crollius H."/>
            <person name="Guiguen Y."/>
        </authorList>
    </citation>
    <scope>NUCLEOTIDE SEQUENCE</scope>
    <source>
        <strain evidence="2">NC1722</strain>
    </source>
</reference>
<protein>
    <submittedName>
        <fullName evidence="2">Uncharacterized protein</fullName>
    </submittedName>
</protein>
<dbReference type="AlphaFoldDB" id="A0AAD7S3Z7"/>
<evidence type="ECO:0000313" key="3">
    <source>
        <dbReference type="Proteomes" id="UP001221898"/>
    </source>
</evidence>
<gene>
    <name evidence="2" type="ORF">AAFF_G00033580</name>
</gene>
<evidence type="ECO:0000256" key="1">
    <source>
        <dbReference type="SAM" id="MobiDB-lite"/>
    </source>
</evidence>
<feature type="region of interest" description="Disordered" evidence="1">
    <location>
        <begin position="31"/>
        <end position="50"/>
    </location>
</feature>
<proteinExistence type="predicted"/>
<accession>A0AAD7S3Z7</accession>
<keyword evidence="3" id="KW-1185">Reference proteome</keyword>
<name>A0AAD7S3Z7_9TELE</name>
<evidence type="ECO:0000313" key="2">
    <source>
        <dbReference type="EMBL" id="KAJ8395373.1"/>
    </source>
</evidence>